<feature type="compositionally biased region" description="Gly residues" evidence="1">
    <location>
        <begin position="73"/>
        <end position="82"/>
    </location>
</feature>
<evidence type="ECO:0000313" key="2">
    <source>
        <dbReference type="Proteomes" id="UP000887574"/>
    </source>
</evidence>
<dbReference type="Proteomes" id="UP000887574">
    <property type="component" value="Unplaced"/>
</dbReference>
<keyword evidence="2" id="KW-1185">Reference proteome</keyword>
<name>A0A915EAM2_9BILA</name>
<feature type="compositionally biased region" description="Low complexity" evidence="1">
    <location>
        <begin position="93"/>
        <end position="105"/>
    </location>
</feature>
<organism evidence="2 3">
    <name type="scientific">Ditylenchus dipsaci</name>
    <dbReference type="NCBI Taxonomy" id="166011"/>
    <lineage>
        <taxon>Eukaryota</taxon>
        <taxon>Metazoa</taxon>
        <taxon>Ecdysozoa</taxon>
        <taxon>Nematoda</taxon>
        <taxon>Chromadorea</taxon>
        <taxon>Rhabditida</taxon>
        <taxon>Tylenchina</taxon>
        <taxon>Tylenchomorpha</taxon>
        <taxon>Sphaerularioidea</taxon>
        <taxon>Anguinidae</taxon>
        <taxon>Anguininae</taxon>
        <taxon>Ditylenchus</taxon>
    </lineage>
</organism>
<feature type="region of interest" description="Disordered" evidence="1">
    <location>
        <begin position="33"/>
        <end position="105"/>
    </location>
</feature>
<evidence type="ECO:0000313" key="3">
    <source>
        <dbReference type="WBParaSite" id="jg3835"/>
    </source>
</evidence>
<reference evidence="3" key="1">
    <citation type="submission" date="2022-11" db="UniProtKB">
        <authorList>
            <consortium name="WormBaseParasite"/>
        </authorList>
    </citation>
    <scope>IDENTIFICATION</scope>
</reference>
<dbReference type="AlphaFoldDB" id="A0A915EAM2"/>
<sequence length="105" mass="11508">MTHIRGLPTRKENEVEDFEAMDVVPEIVIMHRRDSSMDTADTPASSRRVSVQGHRRQSRRMSVSDEFKRKKSGGFGGGGGGAPKRANWKAGTSQSSSSDVASEEE</sequence>
<proteinExistence type="predicted"/>
<accession>A0A915EAM2</accession>
<evidence type="ECO:0000256" key="1">
    <source>
        <dbReference type="SAM" id="MobiDB-lite"/>
    </source>
</evidence>
<protein>
    <submittedName>
        <fullName evidence="3">Uncharacterized protein</fullName>
    </submittedName>
</protein>
<dbReference type="WBParaSite" id="jg3835">
    <property type="protein sequence ID" value="jg3835"/>
    <property type="gene ID" value="jg3835"/>
</dbReference>
<feature type="compositionally biased region" description="Polar residues" evidence="1">
    <location>
        <begin position="37"/>
        <end position="49"/>
    </location>
</feature>